<evidence type="ECO:0000313" key="3">
    <source>
        <dbReference type="Proteomes" id="UP000178129"/>
    </source>
</evidence>
<gene>
    <name evidence="2" type="ORF">RCO7_04978</name>
</gene>
<comment type="caution">
    <text evidence="2">The sequence shown here is derived from an EMBL/GenBank/DDBJ whole genome shotgun (WGS) entry which is preliminary data.</text>
</comment>
<dbReference type="Proteomes" id="UP000178129">
    <property type="component" value="Unassembled WGS sequence"/>
</dbReference>
<proteinExistence type="predicted"/>
<dbReference type="AlphaFoldDB" id="A0A1E1KE12"/>
<keyword evidence="3" id="KW-1185">Reference proteome</keyword>
<sequence length="149" mass="15595">MNFLILLLYLPALALATINSNPITSPCTSTVSSLPTPKCKADNCLRALNCTQSGPSHLSTVLADCSSVLITTDHPVATITSYSTLAEATNNVFVTAGIEKRQIIASSQPLPTYAKPCTDFYAFSSACSCLGVTASVVTGDAYVSPRQIS</sequence>
<dbReference type="InParanoid" id="A0A1E1KE12"/>
<evidence type="ECO:0000313" key="2">
    <source>
        <dbReference type="EMBL" id="CZS96252.1"/>
    </source>
</evidence>
<keyword evidence="1" id="KW-0732">Signal</keyword>
<feature type="chain" id="PRO_5009445945" evidence="1">
    <location>
        <begin position="17"/>
        <end position="149"/>
    </location>
</feature>
<name>A0A1E1KE12_9HELO</name>
<reference evidence="3" key="1">
    <citation type="submission" date="2016-03" db="EMBL/GenBank/DDBJ databases">
        <authorList>
            <person name="Ploux O."/>
        </authorList>
    </citation>
    <scope>NUCLEOTIDE SEQUENCE [LARGE SCALE GENOMIC DNA]</scope>
    <source>
        <strain evidence="3">UK7</strain>
    </source>
</reference>
<protein>
    <submittedName>
        <fullName evidence="2">Uncharacterized protein</fullName>
    </submittedName>
</protein>
<organism evidence="2 3">
    <name type="scientific">Rhynchosporium graminicola</name>
    <dbReference type="NCBI Taxonomy" id="2792576"/>
    <lineage>
        <taxon>Eukaryota</taxon>
        <taxon>Fungi</taxon>
        <taxon>Dikarya</taxon>
        <taxon>Ascomycota</taxon>
        <taxon>Pezizomycotina</taxon>
        <taxon>Leotiomycetes</taxon>
        <taxon>Helotiales</taxon>
        <taxon>Ploettnerulaceae</taxon>
        <taxon>Rhynchosporium</taxon>
    </lineage>
</organism>
<accession>A0A1E1KE12</accession>
<feature type="signal peptide" evidence="1">
    <location>
        <begin position="1"/>
        <end position="16"/>
    </location>
</feature>
<evidence type="ECO:0000256" key="1">
    <source>
        <dbReference type="SAM" id="SignalP"/>
    </source>
</evidence>
<dbReference type="EMBL" id="FJUW01000012">
    <property type="protein sequence ID" value="CZS96252.1"/>
    <property type="molecule type" value="Genomic_DNA"/>
</dbReference>